<feature type="transmembrane region" description="Helical" evidence="7">
    <location>
        <begin position="116"/>
        <end position="138"/>
    </location>
</feature>
<protein>
    <submittedName>
        <fullName evidence="8">Oligosaccharide flippase family protein</fullName>
    </submittedName>
</protein>
<reference evidence="8" key="1">
    <citation type="submission" date="2021-02" db="EMBL/GenBank/DDBJ databases">
        <title>Phycicoccus sp. MQZ13P-5T, whole genome shotgun sequence.</title>
        <authorList>
            <person name="Tuo L."/>
        </authorList>
    </citation>
    <scope>NUCLEOTIDE SEQUENCE</scope>
    <source>
        <strain evidence="8">MQZ13P-5</strain>
    </source>
</reference>
<keyword evidence="3 7" id="KW-0812">Transmembrane</keyword>
<feature type="transmembrane region" description="Helical" evidence="7">
    <location>
        <begin position="43"/>
        <end position="63"/>
    </location>
</feature>
<keyword evidence="9" id="KW-1185">Reference proteome</keyword>
<comment type="subcellular location">
    <subcellularLocation>
        <location evidence="1">Cell membrane</location>
        <topology evidence="1">Multi-pass membrane protein</topology>
    </subcellularLocation>
</comment>
<dbReference type="Proteomes" id="UP001430172">
    <property type="component" value="Unassembled WGS sequence"/>
</dbReference>
<feature type="transmembrane region" description="Helical" evidence="7">
    <location>
        <begin position="9"/>
        <end position="31"/>
    </location>
</feature>
<evidence type="ECO:0000313" key="8">
    <source>
        <dbReference type="EMBL" id="MBM6399484.1"/>
    </source>
</evidence>
<accession>A0ABS2CHY0</accession>
<name>A0ABS2CHY0_9MICO</name>
<evidence type="ECO:0000256" key="4">
    <source>
        <dbReference type="ARBA" id="ARBA00022989"/>
    </source>
</evidence>
<feature type="transmembrane region" description="Helical" evidence="7">
    <location>
        <begin position="364"/>
        <end position="382"/>
    </location>
</feature>
<feature type="region of interest" description="Disordered" evidence="6">
    <location>
        <begin position="415"/>
        <end position="439"/>
    </location>
</feature>
<feature type="transmembrane region" description="Helical" evidence="7">
    <location>
        <begin position="175"/>
        <end position="195"/>
    </location>
</feature>
<feature type="transmembrane region" description="Helical" evidence="7">
    <location>
        <begin position="233"/>
        <end position="252"/>
    </location>
</feature>
<dbReference type="InterPro" id="IPR050833">
    <property type="entry name" value="Poly_Biosynth_Transport"/>
</dbReference>
<dbReference type="Pfam" id="PF01943">
    <property type="entry name" value="Polysacc_synt"/>
    <property type="match status" value="1"/>
</dbReference>
<organism evidence="8 9">
    <name type="scientific">Phycicoccus sonneratiae</name>
    <dbReference type="NCBI Taxonomy" id="2807628"/>
    <lineage>
        <taxon>Bacteria</taxon>
        <taxon>Bacillati</taxon>
        <taxon>Actinomycetota</taxon>
        <taxon>Actinomycetes</taxon>
        <taxon>Micrococcales</taxon>
        <taxon>Intrasporangiaceae</taxon>
        <taxon>Phycicoccus</taxon>
    </lineage>
</organism>
<feature type="transmembrane region" description="Helical" evidence="7">
    <location>
        <begin position="388"/>
        <end position="409"/>
    </location>
</feature>
<dbReference type="InterPro" id="IPR002797">
    <property type="entry name" value="Polysacc_synth"/>
</dbReference>
<dbReference type="PANTHER" id="PTHR30250">
    <property type="entry name" value="PST FAMILY PREDICTED COLANIC ACID TRANSPORTER"/>
    <property type="match status" value="1"/>
</dbReference>
<evidence type="ECO:0000313" key="9">
    <source>
        <dbReference type="Proteomes" id="UP001430172"/>
    </source>
</evidence>
<comment type="caution">
    <text evidence="8">The sequence shown here is derived from an EMBL/GenBank/DDBJ whole genome shotgun (WGS) entry which is preliminary data.</text>
</comment>
<evidence type="ECO:0000256" key="6">
    <source>
        <dbReference type="SAM" id="MobiDB-lite"/>
    </source>
</evidence>
<dbReference type="RefSeq" id="WP_204129976.1">
    <property type="nucleotide sequence ID" value="NZ_JAFDVD010000005.1"/>
</dbReference>
<gene>
    <name evidence="8" type="ORF">JQN70_03710</name>
</gene>
<feature type="transmembrane region" description="Helical" evidence="7">
    <location>
        <begin position="258"/>
        <end position="282"/>
    </location>
</feature>
<keyword evidence="5 7" id="KW-0472">Membrane</keyword>
<evidence type="ECO:0000256" key="1">
    <source>
        <dbReference type="ARBA" id="ARBA00004651"/>
    </source>
</evidence>
<feature type="transmembrane region" description="Helical" evidence="7">
    <location>
        <begin position="150"/>
        <end position="169"/>
    </location>
</feature>
<feature type="transmembrane region" description="Helical" evidence="7">
    <location>
        <begin position="336"/>
        <end position="357"/>
    </location>
</feature>
<proteinExistence type="predicted"/>
<dbReference type="PANTHER" id="PTHR30250:SF11">
    <property type="entry name" value="O-ANTIGEN TRANSPORTER-RELATED"/>
    <property type="match status" value="1"/>
</dbReference>
<evidence type="ECO:0000256" key="7">
    <source>
        <dbReference type="SAM" id="Phobius"/>
    </source>
</evidence>
<feature type="transmembrane region" description="Helical" evidence="7">
    <location>
        <begin position="84"/>
        <end position="104"/>
    </location>
</feature>
<dbReference type="EMBL" id="JAFDVD010000005">
    <property type="protein sequence ID" value="MBM6399484.1"/>
    <property type="molecule type" value="Genomic_DNA"/>
</dbReference>
<feature type="transmembrane region" description="Helical" evidence="7">
    <location>
        <begin position="294"/>
        <end position="316"/>
    </location>
</feature>
<sequence>MASRDRRAGVVGGATMAAAIGVMNLTTYGLTLACARLLGPDEFGQFSSVLGALIVLNVLSLALQATGARRVSTATGDPSAIARTVLAATVRGAVAVTVLGLVLAPLVQRGLRLDSLVGALCLAVAAGLLTVMGGQAGILQGEQRWGPLALLYVTMGTARLALGGIALLVDRSAAAALVGVAVAAAAPVLVGGLALRRSGRWDTRAPVGATPESTWRDWERGGVAREVVHSASALLAFFAVSNADVLVARVVLPGEEAGHYAAGLVLTKAMLFLPQFVVVVLFPRMARGHDLRRTHAVGLSAILGLGVVAVGGVLLLRGLALEFVGGAAYAPVRDDLWLFAALGTVLAMVQLLVYGALARQHPRAVVLLWVALAATAGLAAAVDDAHGLLLVKLGVDLVLLVGLGAYLLLRTSPEEADGLEPVDPPLAEDPTSPEQPAVR</sequence>
<dbReference type="PROSITE" id="PS51257">
    <property type="entry name" value="PROKAR_LIPOPROTEIN"/>
    <property type="match status" value="1"/>
</dbReference>
<evidence type="ECO:0000256" key="3">
    <source>
        <dbReference type="ARBA" id="ARBA00022692"/>
    </source>
</evidence>
<keyword evidence="4 7" id="KW-1133">Transmembrane helix</keyword>
<keyword evidence="2" id="KW-1003">Cell membrane</keyword>
<evidence type="ECO:0000256" key="2">
    <source>
        <dbReference type="ARBA" id="ARBA00022475"/>
    </source>
</evidence>
<evidence type="ECO:0000256" key="5">
    <source>
        <dbReference type="ARBA" id="ARBA00023136"/>
    </source>
</evidence>